<dbReference type="VEuPathDB" id="FungiDB:CTRG_03917"/>
<dbReference type="SUPFAM" id="SSF54373">
    <property type="entry name" value="FAD-linked reductases, C-terminal domain"/>
    <property type="match status" value="1"/>
</dbReference>
<dbReference type="InterPro" id="IPR036188">
    <property type="entry name" value="FAD/NAD-bd_sf"/>
</dbReference>
<dbReference type="Gene3D" id="3.50.50.60">
    <property type="entry name" value="FAD/NAD(P)-binding domain"/>
    <property type="match status" value="1"/>
</dbReference>
<evidence type="ECO:0000256" key="1">
    <source>
        <dbReference type="ARBA" id="ARBA00007992"/>
    </source>
</evidence>
<dbReference type="InterPro" id="IPR050493">
    <property type="entry name" value="FAD-dep_Monooxygenase_BioMet"/>
</dbReference>
<dbReference type="GeneID" id="8295764"/>
<keyword evidence="2" id="KW-0285">Flavoprotein</keyword>
<evidence type="ECO:0000313" key="8">
    <source>
        <dbReference type="Proteomes" id="UP000002037"/>
    </source>
</evidence>
<evidence type="ECO:0000256" key="4">
    <source>
        <dbReference type="ARBA" id="ARBA00023002"/>
    </source>
</evidence>
<evidence type="ECO:0000256" key="5">
    <source>
        <dbReference type="ARBA" id="ARBA00023033"/>
    </source>
</evidence>
<dbReference type="HOGENOM" id="CLU_009665_19_3_1"/>
<dbReference type="Pfam" id="PF01494">
    <property type="entry name" value="FAD_binding_3"/>
    <property type="match status" value="1"/>
</dbReference>
<evidence type="ECO:0000259" key="6">
    <source>
        <dbReference type="Pfam" id="PF01494"/>
    </source>
</evidence>
<reference evidence="7 8" key="1">
    <citation type="journal article" date="2009" name="Nature">
        <title>Evolution of pathogenicity and sexual reproduction in eight Candida genomes.</title>
        <authorList>
            <person name="Butler G."/>
            <person name="Rasmussen M.D."/>
            <person name="Lin M.F."/>
            <person name="Santos M.A."/>
            <person name="Sakthikumar S."/>
            <person name="Munro C.A."/>
            <person name="Rheinbay E."/>
            <person name="Grabherr M."/>
            <person name="Forche A."/>
            <person name="Reedy J.L."/>
            <person name="Agrafioti I."/>
            <person name="Arnaud M.B."/>
            <person name="Bates S."/>
            <person name="Brown A.J."/>
            <person name="Brunke S."/>
            <person name="Costanzo M.C."/>
            <person name="Fitzpatrick D.A."/>
            <person name="de Groot P.W."/>
            <person name="Harris D."/>
            <person name="Hoyer L.L."/>
            <person name="Hube B."/>
            <person name="Klis F.M."/>
            <person name="Kodira C."/>
            <person name="Lennard N."/>
            <person name="Logue M.E."/>
            <person name="Martin R."/>
            <person name="Neiman A.M."/>
            <person name="Nikolaou E."/>
            <person name="Quail M.A."/>
            <person name="Quinn J."/>
            <person name="Santos M.C."/>
            <person name="Schmitzberger F.F."/>
            <person name="Sherlock G."/>
            <person name="Shah P."/>
            <person name="Silverstein K.A."/>
            <person name="Skrzypek M.S."/>
            <person name="Soll D."/>
            <person name="Staggs R."/>
            <person name="Stansfield I."/>
            <person name="Stumpf M.P."/>
            <person name="Sudbery P.E."/>
            <person name="Srikantha T."/>
            <person name="Zeng Q."/>
            <person name="Berman J."/>
            <person name="Berriman M."/>
            <person name="Heitman J."/>
            <person name="Gow N.A."/>
            <person name="Lorenz M.C."/>
            <person name="Birren B.W."/>
            <person name="Kellis M."/>
            <person name="Cuomo C.A."/>
        </authorList>
    </citation>
    <scope>NUCLEOTIDE SEQUENCE [LARGE SCALE GENOMIC DNA]</scope>
    <source>
        <strain evidence="8">ATCC MYA-3404 / T1</strain>
    </source>
</reference>
<keyword evidence="4" id="KW-0560">Oxidoreductase</keyword>
<proteinExistence type="inferred from homology"/>
<dbReference type="RefSeq" id="XP_002549620.1">
    <property type="nucleotide sequence ID" value="XM_002549574.1"/>
</dbReference>
<dbReference type="PRINTS" id="PR00420">
    <property type="entry name" value="RNGMNOXGNASE"/>
</dbReference>
<evidence type="ECO:0000256" key="2">
    <source>
        <dbReference type="ARBA" id="ARBA00022630"/>
    </source>
</evidence>
<organism evidence="7 8">
    <name type="scientific">Candida tropicalis (strain ATCC MYA-3404 / T1)</name>
    <name type="common">Yeast</name>
    <dbReference type="NCBI Taxonomy" id="294747"/>
    <lineage>
        <taxon>Eukaryota</taxon>
        <taxon>Fungi</taxon>
        <taxon>Dikarya</taxon>
        <taxon>Ascomycota</taxon>
        <taxon>Saccharomycotina</taxon>
        <taxon>Pichiomycetes</taxon>
        <taxon>Debaryomycetaceae</taxon>
        <taxon>Candida/Lodderomyces clade</taxon>
        <taxon>Candida</taxon>
    </lineage>
</organism>
<dbReference type="PANTHER" id="PTHR13789:SF147">
    <property type="entry name" value="PUTATIVE (AFU_ORTHOLOGUE AFUA_2G01950)-RELATED"/>
    <property type="match status" value="1"/>
</dbReference>
<evidence type="ECO:0000256" key="3">
    <source>
        <dbReference type="ARBA" id="ARBA00022827"/>
    </source>
</evidence>
<dbReference type="SUPFAM" id="SSF51905">
    <property type="entry name" value="FAD/NAD(P)-binding domain"/>
    <property type="match status" value="1"/>
</dbReference>
<keyword evidence="8" id="KW-1185">Reference proteome</keyword>
<dbReference type="EMBL" id="GG692399">
    <property type="protein sequence ID" value="EER32246.1"/>
    <property type="molecule type" value="Genomic_DNA"/>
</dbReference>
<dbReference type="InterPro" id="IPR002938">
    <property type="entry name" value="FAD-bd"/>
</dbReference>
<comment type="similarity">
    <text evidence="1">Belongs to the paxM FAD-dependent monooxygenase family.</text>
</comment>
<dbReference type="PANTHER" id="PTHR13789">
    <property type="entry name" value="MONOOXYGENASE"/>
    <property type="match status" value="1"/>
</dbReference>
<evidence type="ECO:0000313" key="7">
    <source>
        <dbReference type="EMBL" id="EER32246.1"/>
    </source>
</evidence>
<dbReference type="OrthoDB" id="9993796at2759"/>
<feature type="domain" description="FAD-binding" evidence="6">
    <location>
        <begin position="6"/>
        <end position="259"/>
    </location>
</feature>
<dbReference type="KEGG" id="ctp:CTRG_03917"/>
<accession>C5MCG6</accession>
<dbReference type="STRING" id="294747.C5MCG6"/>
<sequence length="278" mass="30708">MTVSFDIIICGGGLAGLACAIGLVRAGHRVTVLESTRELSEVGAGIQVPPNSVRILKEYGIYDKFTNVVTRPESIVIKRYENGQTLNSTPLDPEMTEKYGNPYLLIHRADYLKILYESAVEAGVVIKKNSRVVEVDGNIRTVTLKNGDTYTGDLIIGADGIKSNVRDSAVVTEETVLPLPSSYCAYRVTIPGEVMAADPVISHLMTEIKSTCWIGYRRHIMAYPIRDGTLYNMVMIHPGQAAVGVWNEPADLEEMRNHFKDWDPVVCQLLSHVDKSLK</sequence>
<name>C5MCG6_CANTT</name>
<dbReference type="Proteomes" id="UP000002037">
    <property type="component" value="Unassembled WGS sequence"/>
</dbReference>
<dbReference type="eggNOG" id="KOG2614">
    <property type="taxonomic scope" value="Eukaryota"/>
</dbReference>
<keyword evidence="3" id="KW-0274">FAD</keyword>
<dbReference type="AlphaFoldDB" id="C5MCG6"/>
<dbReference type="GO" id="GO:0004497">
    <property type="term" value="F:monooxygenase activity"/>
    <property type="evidence" value="ECO:0007669"/>
    <property type="project" value="UniProtKB-KW"/>
</dbReference>
<protein>
    <recommendedName>
        <fullName evidence="6">FAD-binding domain-containing protein</fullName>
    </recommendedName>
</protein>
<dbReference type="GO" id="GO:0071949">
    <property type="term" value="F:FAD binding"/>
    <property type="evidence" value="ECO:0007669"/>
    <property type="project" value="InterPro"/>
</dbReference>
<keyword evidence="5" id="KW-0503">Monooxygenase</keyword>
<gene>
    <name evidence="7" type="ORF">CTRG_03917</name>
</gene>